<dbReference type="GO" id="GO:0045087">
    <property type="term" value="P:innate immune response"/>
    <property type="evidence" value="ECO:0007669"/>
    <property type="project" value="InterPro"/>
</dbReference>
<dbReference type="InterPro" id="IPR044700">
    <property type="entry name" value="PIP2/PIPL1"/>
</dbReference>
<evidence type="ECO:0000256" key="1">
    <source>
        <dbReference type="SAM" id="MobiDB-lite"/>
    </source>
</evidence>
<feature type="region of interest" description="Disordered" evidence="1">
    <location>
        <begin position="48"/>
        <end position="70"/>
    </location>
</feature>
<dbReference type="EMBL" id="OZ034818">
    <property type="protein sequence ID" value="CAL1388672.1"/>
    <property type="molecule type" value="Genomic_DNA"/>
</dbReference>
<name>A0AAV2ESF4_9ROSI</name>
<feature type="signal peptide" evidence="2">
    <location>
        <begin position="1"/>
        <end position="28"/>
    </location>
</feature>
<proteinExistence type="predicted"/>
<dbReference type="PANTHER" id="PTHR34663">
    <property type="entry name" value="OS06G0637400 PROTEIN"/>
    <property type="match status" value="1"/>
</dbReference>
<keyword evidence="4" id="KW-1185">Reference proteome</keyword>
<evidence type="ECO:0000313" key="3">
    <source>
        <dbReference type="EMBL" id="CAL1388672.1"/>
    </source>
</evidence>
<accession>A0AAV2ESF4</accession>
<keyword evidence="2" id="KW-0732">Signal</keyword>
<dbReference type="AlphaFoldDB" id="A0AAV2ESF4"/>
<reference evidence="3 4" key="1">
    <citation type="submission" date="2024-04" db="EMBL/GenBank/DDBJ databases">
        <authorList>
            <person name="Fracassetti M."/>
        </authorList>
    </citation>
    <scope>NUCLEOTIDE SEQUENCE [LARGE SCALE GENOMIC DNA]</scope>
</reference>
<protein>
    <submittedName>
        <fullName evidence="3">Uncharacterized protein</fullName>
    </submittedName>
</protein>
<gene>
    <name evidence="3" type="ORF">LTRI10_LOCUS29589</name>
</gene>
<feature type="chain" id="PRO_5043315165" evidence="2">
    <location>
        <begin position="29"/>
        <end position="90"/>
    </location>
</feature>
<dbReference type="Proteomes" id="UP001497516">
    <property type="component" value="Chromosome 5"/>
</dbReference>
<sequence length="90" mass="9250">MAAALVPNRPMFTAVFFLLLLLIVPTDARRMKESGAAGSLASLVKAAETNKSGPSPGVGHKHGESKAMMRRAAAVLGQVKDSGPSPGQGH</sequence>
<organism evidence="3 4">
    <name type="scientific">Linum trigynum</name>
    <dbReference type="NCBI Taxonomy" id="586398"/>
    <lineage>
        <taxon>Eukaryota</taxon>
        <taxon>Viridiplantae</taxon>
        <taxon>Streptophyta</taxon>
        <taxon>Embryophyta</taxon>
        <taxon>Tracheophyta</taxon>
        <taxon>Spermatophyta</taxon>
        <taxon>Magnoliopsida</taxon>
        <taxon>eudicotyledons</taxon>
        <taxon>Gunneridae</taxon>
        <taxon>Pentapetalae</taxon>
        <taxon>rosids</taxon>
        <taxon>fabids</taxon>
        <taxon>Malpighiales</taxon>
        <taxon>Linaceae</taxon>
        <taxon>Linum</taxon>
    </lineage>
</organism>
<evidence type="ECO:0000256" key="2">
    <source>
        <dbReference type="SAM" id="SignalP"/>
    </source>
</evidence>
<evidence type="ECO:0000313" key="4">
    <source>
        <dbReference type="Proteomes" id="UP001497516"/>
    </source>
</evidence>
<dbReference type="GO" id="GO:0050793">
    <property type="term" value="P:regulation of developmental process"/>
    <property type="evidence" value="ECO:0007669"/>
    <property type="project" value="InterPro"/>
</dbReference>
<dbReference type="PANTHER" id="PTHR34663:SF21">
    <property type="entry name" value="PROTEIN, PUTATIVE-RELATED"/>
    <property type="match status" value="1"/>
</dbReference>